<reference evidence="1 2" key="1">
    <citation type="submission" date="2024-08" db="EMBL/GenBank/DDBJ databases">
        <title>Two novel Cytobacillus novel species.</title>
        <authorList>
            <person name="Liu G."/>
        </authorList>
    </citation>
    <scope>NUCLEOTIDE SEQUENCE [LARGE SCALE GENOMIC DNA]</scope>
    <source>
        <strain evidence="1 2">FJAT-54145</strain>
    </source>
</reference>
<dbReference type="RefSeq" id="WP_389362004.1">
    <property type="nucleotide sequence ID" value="NZ_JBIACK010000008.1"/>
</dbReference>
<sequence>MAYPGSKGWYVQKLKDLGVNRHPTERKRIELYKMYVVRNLYLELTNKK</sequence>
<accession>A0ABW6KCR6</accession>
<name>A0ABW6KCR6_9BACI</name>
<keyword evidence="2" id="KW-1185">Reference proteome</keyword>
<comment type="caution">
    <text evidence="1">The sequence shown here is derived from an EMBL/GenBank/DDBJ whole genome shotgun (WGS) entry which is preliminary data.</text>
</comment>
<dbReference type="Proteomes" id="UP001601059">
    <property type="component" value="Unassembled WGS sequence"/>
</dbReference>
<evidence type="ECO:0000313" key="1">
    <source>
        <dbReference type="EMBL" id="MFE8702036.1"/>
    </source>
</evidence>
<dbReference type="InterPro" id="IPR022580">
    <property type="entry name" value="DUF2639"/>
</dbReference>
<evidence type="ECO:0000313" key="2">
    <source>
        <dbReference type="Proteomes" id="UP001601059"/>
    </source>
</evidence>
<protein>
    <submittedName>
        <fullName evidence="1">DUF2639 domain-containing protein</fullName>
    </submittedName>
</protein>
<dbReference type="EMBL" id="JBIACK010000008">
    <property type="protein sequence ID" value="MFE8702036.1"/>
    <property type="molecule type" value="Genomic_DNA"/>
</dbReference>
<proteinExistence type="predicted"/>
<dbReference type="Pfam" id="PF11121">
    <property type="entry name" value="DUF2639"/>
    <property type="match status" value="1"/>
</dbReference>
<organism evidence="1 2">
    <name type="scientific">Cytobacillus spartinae</name>
    <dbReference type="NCBI Taxonomy" id="3299023"/>
    <lineage>
        <taxon>Bacteria</taxon>
        <taxon>Bacillati</taxon>
        <taxon>Bacillota</taxon>
        <taxon>Bacilli</taxon>
        <taxon>Bacillales</taxon>
        <taxon>Bacillaceae</taxon>
        <taxon>Cytobacillus</taxon>
    </lineage>
</organism>
<gene>
    <name evidence="1" type="ORF">ACFYKX_15675</name>
</gene>